<reference evidence="2" key="1">
    <citation type="submission" date="2014-09" db="EMBL/GenBank/DDBJ databases">
        <authorList>
            <person name="Magalhaes I.L.F."/>
            <person name="Oliveira U."/>
            <person name="Santos F.R."/>
            <person name="Vidigal T.H.D.A."/>
            <person name="Brescovit A.D."/>
            <person name="Santos A.J."/>
        </authorList>
    </citation>
    <scope>NUCLEOTIDE SEQUENCE</scope>
    <source>
        <tissue evidence="2">Shoot tissue taken approximately 20 cm above the soil surface</tissue>
    </source>
</reference>
<feature type="compositionally biased region" description="Basic residues" evidence="1">
    <location>
        <begin position="1"/>
        <end position="25"/>
    </location>
</feature>
<name>A0A0A9GET3_ARUDO</name>
<evidence type="ECO:0000313" key="2">
    <source>
        <dbReference type="EMBL" id="JAE21061.1"/>
    </source>
</evidence>
<dbReference type="EMBL" id="GBRH01176835">
    <property type="protein sequence ID" value="JAE21061.1"/>
    <property type="molecule type" value="Transcribed_RNA"/>
</dbReference>
<feature type="compositionally biased region" description="Polar residues" evidence="1">
    <location>
        <begin position="54"/>
        <end position="66"/>
    </location>
</feature>
<organism evidence="2">
    <name type="scientific">Arundo donax</name>
    <name type="common">Giant reed</name>
    <name type="synonym">Donax arundinaceus</name>
    <dbReference type="NCBI Taxonomy" id="35708"/>
    <lineage>
        <taxon>Eukaryota</taxon>
        <taxon>Viridiplantae</taxon>
        <taxon>Streptophyta</taxon>
        <taxon>Embryophyta</taxon>
        <taxon>Tracheophyta</taxon>
        <taxon>Spermatophyta</taxon>
        <taxon>Magnoliopsida</taxon>
        <taxon>Liliopsida</taxon>
        <taxon>Poales</taxon>
        <taxon>Poaceae</taxon>
        <taxon>PACMAD clade</taxon>
        <taxon>Arundinoideae</taxon>
        <taxon>Arundineae</taxon>
        <taxon>Arundo</taxon>
    </lineage>
</organism>
<dbReference type="AlphaFoldDB" id="A0A0A9GET3"/>
<reference evidence="2" key="2">
    <citation type="journal article" date="2015" name="Data Brief">
        <title>Shoot transcriptome of the giant reed, Arundo donax.</title>
        <authorList>
            <person name="Barrero R.A."/>
            <person name="Guerrero F.D."/>
            <person name="Moolhuijzen P."/>
            <person name="Goolsby J.A."/>
            <person name="Tidwell J."/>
            <person name="Bellgard S.E."/>
            <person name="Bellgard M.I."/>
        </authorList>
    </citation>
    <scope>NUCLEOTIDE SEQUENCE</scope>
    <source>
        <tissue evidence="2">Shoot tissue taken approximately 20 cm above the soil surface</tissue>
    </source>
</reference>
<evidence type="ECO:0000256" key="1">
    <source>
        <dbReference type="SAM" id="MobiDB-lite"/>
    </source>
</evidence>
<proteinExistence type="predicted"/>
<feature type="region of interest" description="Disordered" evidence="1">
    <location>
        <begin position="1"/>
        <end position="66"/>
    </location>
</feature>
<sequence>MPRGRRCRAPARRRSRGRRAGRTRPRACQPCASRWGPTVPSGSPAAPLRRGSTAAFQETLDSTLLD</sequence>
<accession>A0A0A9GET3</accession>
<protein>
    <submittedName>
        <fullName evidence="2">Uncharacterized protein</fullName>
    </submittedName>
</protein>